<dbReference type="PROSITE" id="PS50003">
    <property type="entry name" value="PH_DOMAIN"/>
    <property type="match status" value="2"/>
</dbReference>
<name>A0A498LDN7_LABRO</name>
<dbReference type="InterPro" id="IPR011993">
    <property type="entry name" value="PH-like_dom_sf"/>
</dbReference>
<dbReference type="Pfam" id="PF00169">
    <property type="entry name" value="PH"/>
    <property type="match status" value="1"/>
</dbReference>
<dbReference type="SUPFAM" id="SSF47031">
    <property type="entry name" value="Second domain of FERM"/>
    <property type="match status" value="1"/>
</dbReference>
<dbReference type="InterPro" id="IPR018980">
    <property type="entry name" value="FERM_PH-like_C"/>
</dbReference>
<dbReference type="PROSITE" id="PS50010">
    <property type="entry name" value="DH_2"/>
    <property type="match status" value="1"/>
</dbReference>
<feature type="region of interest" description="Disordered" evidence="3">
    <location>
        <begin position="716"/>
        <end position="745"/>
    </location>
</feature>
<proteinExistence type="evidence at protein level"/>
<dbReference type="InterPro" id="IPR019749">
    <property type="entry name" value="Band_41_domain"/>
</dbReference>
<dbReference type="InterPro" id="IPR018979">
    <property type="entry name" value="FERM_N"/>
</dbReference>
<dbReference type="InterPro" id="IPR000798">
    <property type="entry name" value="Ez/rad/moesin-like"/>
</dbReference>
<dbReference type="PROSITE" id="PS50057">
    <property type="entry name" value="FERM_3"/>
    <property type="match status" value="1"/>
</dbReference>
<feature type="coiled-coil region" evidence="2">
    <location>
        <begin position="858"/>
        <end position="885"/>
    </location>
</feature>
<dbReference type="PROSITE" id="PS00660">
    <property type="entry name" value="FERM_1"/>
    <property type="match status" value="1"/>
</dbReference>
<dbReference type="Gene3D" id="1.20.80.10">
    <property type="match status" value="1"/>
</dbReference>
<dbReference type="CDD" id="cd00160">
    <property type="entry name" value="RhoGEF"/>
    <property type="match status" value="1"/>
</dbReference>
<evidence type="ECO:0000256" key="3">
    <source>
        <dbReference type="SAM" id="MobiDB-lite"/>
    </source>
</evidence>
<feature type="compositionally biased region" description="Polar residues" evidence="3">
    <location>
        <begin position="451"/>
        <end position="464"/>
    </location>
</feature>
<dbReference type="InterPro" id="IPR019748">
    <property type="entry name" value="FERM_central"/>
</dbReference>
<feature type="region of interest" description="Disordered" evidence="3">
    <location>
        <begin position="388"/>
        <end position="423"/>
    </location>
</feature>
<dbReference type="InterPro" id="IPR035963">
    <property type="entry name" value="FERM_2"/>
</dbReference>
<feature type="compositionally biased region" description="Polar residues" evidence="3">
    <location>
        <begin position="716"/>
        <end position="729"/>
    </location>
</feature>
<dbReference type="Gene3D" id="1.20.900.10">
    <property type="entry name" value="Dbl homology (DH) domain"/>
    <property type="match status" value="1"/>
</dbReference>
<evidence type="ECO:0000313" key="8">
    <source>
        <dbReference type="Proteomes" id="UP000290572"/>
    </source>
</evidence>
<evidence type="ECO:0000256" key="2">
    <source>
        <dbReference type="SAM" id="Coils"/>
    </source>
</evidence>
<feature type="region of interest" description="Disordered" evidence="3">
    <location>
        <begin position="450"/>
        <end position="483"/>
    </location>
</feature>
<dbReference type="Gene3D" id="2.30.29.30">
    <property type="entry name" value="Pleckstrin-homology domain (PH domain)/Phosphotyrosine-binding domain (PTB)"/>
    <property type="match status" value="3"/>
</dbReference>
<dbReference type="SUPFAM" id="SSF54236">
    <property type="entry name" value="Ubiquitin-like"/>
    <property type="match status" value="1"/>
</dbReference>
<evidence type="ECO:0000313" key="7">
    <source>
        <dbReference type="EMBL" id="RXN04634.1"/>
    </source>
</evidence>
<dbReference type="Proteomes" id="UP000290572">
    <property type="component" value="Unassembled WGS sequence"/>
</dbReference>
<dbReference type="CDD" id="cd13235">
    <property type="entry name" value="PH2_FARP1-like"/>
    <property type="match status" value="1"/>
</dbReference>
<dbReference type="FunFam" id="1.20.900.10:FF:000020">
    <property type="entry name" value="FERM, RhoGEF and pleckstrin domain-containing protein 2"/>
    <property type="match status" value="1"/>
</dbReference>
<dbReference type="InterPro" id="IPR019747">
    <property type="entry name" value="FERM_CS"/>
</dbReference>
<dbReference type="Pfam" id="PF09380">
    <property type="entry name" value="FERM_C"/>
    <property type="match status" value="1"/>
</dbReference>
<comment type="caution">
    <text evidence="7">The sequence shown here is derived from an EMBL/GenBank/DDBJ whole genome shotgun (WGS) entry which is preliminary data.</text>
</comment>
<keyword evidence="8" id="KW-1185">Reference proteome</keyword>
<evidence type="ECO:0000256" key="1">
    <source>
        <dbReference type="ARBA" id="ARBA00022553"/>
    </source>
</evidence>
<dbReference type="Gene3D" id="3.10.20.90">
    <property type="entry name" value="Phosphatidylinositol 3-kinase Catalytic Subunit, Chain A, domain 1"/>
    <property type="match status" value="1"/>
</dbReference>
<dbReference type="FunFam" id="3.10.20.90:FF:000040">
    <property type="entry name" value="FERM, RhoGEF and pleckstrin domain-containing protein"/>
    <property type="match status" value="1"/>
</dbReference>
<feature type="domain" description="DH" evidence="5">
    <location>
        <begin position="753"/>
        <end position="944"/>
    </location>
</feature>
<reference evidence="7 8" key="1">
    <citation type="submission" date="2018-03" db="EMBL/GenBank/DDBJ databases">
        <title>Draft genome sequence of Rohu Carp (Labeo rohita).</title>
        <authorList>
            <person name="Das P."/>
            <person name="Kushwaha B."/>
            <person name="Joshi C.G."/>
            <person name="Kumar D."/>
            <person name="Nagpure N.S."/>
            <person name="Sahoo L."/>
            <person name="Das S.P."/>
            <person name="Bit A."/>
            <person name="Patnaik S."/>
            <person name="Meher P.K."/>
            <person name="Jayasankar P."/>
            <person name="Koringa P.G."/>
            <person name="Patel N.V."/>
            <person name="Hinsu A.T."/>
            <person name="Kumar R."/>
            <person name="Pandey M."/>
            <person name="Agarwal S."/>
            <person name="Srivastava S."/>
            <person name="Singh M."/>
            <person name="Iquebal M.A."/>
            <person name="Jaiswal S."/>
            <person name="Angadi U.B."/>
            <person name="Kumar N."/>
            <person name="Raza M."/>
            <person name="Shah T.M."/>
            <person name="Rai A."/>
            <person name="Jena J.K."/>
        </authorList>
    </citation>
    <scope>NUCLEOTIDE SEQUENCE [LARGE SCALE GENOMIC DNA]</scope>
    <source>
        <strain evidence="7">DASCIFA01</strain>
        <tissue evidence="7">Testis</tissue>
    </source>
</reference>
<accession>A0A498LDN7</accession>
<dbReference type="InterPro" id="IPR035899">
    <property type="entry name" value="DBL_dom_sf"/>
</dbReference>
<dbReference type="Pfam" id="PF09379">
    <property type="entry name" value="FERM_N"/>
    <property type="match status" value="1"/>
</dbReference>
<keyword evidence="9" id="KW-1267">Proteomics identification</keyword>
<sequence>MGEIEGTYRSLQTPAGTRLGAQYNTGISTLEPGQSLSSAMGAGGKGHNKGLQIRVQGLDDAQEFYELDSKADGQTLYSEVFRRINLIESDYFGLEFQNLQMNWVWLEPTKLIVKQVRRPMNTLFRLSVKFFPPDPGQLQEEFTRYLFSLQIKRDLIDGRLNCTENTAALLASHLVQSEIGDYDDIADREFLKMSKLLPYQERVQEKIMELHRRHIGQTPAESDFQVLEIARKLEMYGVRFHPAADREGTKINLAVAHMGLQVFQGPHQDTLEFLMGSRDQCKIFWKNCVEHHSFFRLLDQPQPKSKAVFFSRGSSFRYSGRTQKQLVEYVRDSGLRRTPYQRRNSKIRMSTRSLASDVPKQNLSFNDSLRCAVPPSSVTASFHSLHAPSSPMRMETPNQPVHLQQTQQPVRAPSPMQQDSIKTNSQSTYAFPGATHIQAAGDCGPSFVCVESSSPSARPSQNGNEDSERVGVGGISSGPKTGFLTPEAFEAELMRVRQMSYQIPMSCAQLHVSEEYIDDDPAEISFYAGGAEAYCYGFDEENPGRFEYGDRIQPTAYALGLEDLNGNANTFPESAFGRSETSSLVNNRSECSSLDNLPLGSVGDSVSLGFGGPDSSSSLRLPGSENLSEASSMVNFPAYSVRSEDSSAMQFNDLVEQLEQLSYPPTATEGSADGSSDSDSDWGSDGDSATDSPQLSPFNTKGPLCLSPSFQMSTLSLPGQAPSPLQSPILNEVGTARLDEDEEGRRKRYPTDKAYFIAKEILTTERTYLKDLEVITVWFRSAVIKENAMPEGLMTLLFSNIDPIYEFHRGFLKEIDQRLALWEGRSNAHVKGDYQRIGDVMLRNMCALKEFTGYLQKHDEVLTELEKATKRVKKLETVYKEFELQKVCYLPLNTFLLKPIQRLMHYKLILERLCKHYAPQHRDYDDCKEALKEVAEIATQLQSSLIRLENFQKLTELQRDLIGIENLTAPGRLIVLDAPVEESENEWSVPHCFTIYSAQRTIVVAASSKVEMNKWIEDLNMAIDMSKKCQEKSDLLLDPSLCDRSNIFGSPAVSPELPPRYLLGQGQRPNTITHVCWYRNQNLSLSDYLRMNQNQLSGYLLRKFKNSNGWQKLWVVFTNFCLFFYKTHQDDFPLASLPLLGYTVSTPGESDSIHKEYVFKLQFKSHVYFFRAESEYTFERWMEVIKSAASSAGRMSLLVPKGPAEMNGGS</sequence>
<dbReference type="SUPFAM" id="SSF48065">
    <property type="entry name" value="DBL homology domain (DH-domain)"/>
    <property type="match status" value="1"/>
</dbReference>
<dbReference type="PRINTS" id="PR00935">
    <property type="entry name" value="BAND41"/>
</dbReference>
<dbReference type="InterPro" id="IPR001849">
    <property type="entry name" value="PH_domain"/>
</dbReference>
<dbReference type="PANTHER" id="PTHR45858">
    <property type="entry name" value="FERM DOMAIN CONTAINING PROTEIN"/>
    <property type="match status" value="1"/>
</dbReference>
<dbReference type="PANTHER" id="PTHR45858:SF4">
    <property type="entry name" value="FERM, ARHGEF AND PLECKSTRIN DOMAIN-CONTAINING PROTEIN 2"/>
    <property type="match status" value="1"/>
</dbReference>
<dbReference type="PRINTS" id="PR00661">
    <property type="entry name" value="ERMFAMILY"/>
</dbReference>
<dbReference type="SMART" id="SM00325">
    <property type="entry name" value="RhoGEF"/>
    <property type="match status" value="1"/>
</dbReference>
<protein>
    <submittedName>
        <fullName evidence="7">Pleckstrin domain-containing 2</fullName>
    </submittedName>
</protein>
<dbReference type="InterPro" id="IPR029071">
    <property type="entry name" value="Ubiquitin-like_domsf"/>
</dbReference>
<dbReference type="InterPro" id="IPR051835">
    <property type="entry name" value="RAC1-GEF"/>
</dbReference>
<dbReference type="Pfam" id="PF08736">
    <property type="entry name" value="FA"/>
    <property type="match status" value="1"/>
</dbReference>
<dbReference type="InterPro" id="IPR000299">
    <property type="entry name" value="FERM_domain"/>
</dbReference>
<gene>
    <name evidence="7" type="ORF">ROHU_033988</name>
</gene>
<dbReference type="CDD" id="cd14473">
    <property type="entry name" value="FERM_B-lobe"/>
    <property type="match status" value="1"/>
</dbReference>
<feature type="domain" description="PH" evidence="4">
    <location>
        <begin position="991"/>
        <end position="1024"/>
    </location>
</feature>
<feature type="domain" description="PH" evidence="4">
    <location>
        <begin position="1093"/>
        <end position="1190"/>
    </location>
</feature>
<keyword evidence="2" id="KW-0175">Coiled coil</keyword>
<dbReference type="GO" id="GO:0005085">
    <property type="term" value="F:guanyl-nucleotide exchange factor activity"/>
    <property type="evidence" value="ECO:0007669"/>
    <property type="project" value="InterPro"/>
</dbReference>
<evidence type="ECO:0000259" key="5">
    <source>
        <dbReference type="PROSITE" id="PS50010"/>
    </source>
</evidence>
<dbReference type="EMBL" id="QBIY01013432">
    <property type="protein sequence ID" value="RXN04634.1"/>
    <property type="molecule type" value="Genomic_DNA"/>
</dbReference>
<feature type="compositionally biased region" description="Polar residues" evidence="3">
    <location>
        <begin position="396"/>
        <end position="423"/>
    </location>
</feature>
<dbReference type="Pfam" id="PF00621">
    <property type="entry name" value="RhoGEF"/>
    <property type="match status" value="1"/>
</dbReference>
<dbReference type="InterPro" id="IPR014847">
    <property type="entry name" value="FA"/>
</dbReference>
<dbReference type="Pfam" id="PF00373">
    <property type="entry name" value="FERM_M"/>
    <property type="match status" value="1"/>
</dbReference>
<dbReference type="SMART" id="SM00295">
    <property type="entry name" value="B41"/>
    <property type="match status" value="1"/>
</dbReference>
<dbReference type="SMART" id="SM00233">
    <property type="entry name" value="PH"/>
    <property type="match status" value="2"/>
</dbReference>
<feature type="domain" description="FERM" evidence="6">
    <location>
        <begin position="51"/>
        <end position="390"/>
    </location>
</feature>
<dbReference type="FunFam" id="1.20.80.10:FF:000005">
    <property type="entry name" value="FERM, RhoGEF and pleckstrin domain-containing protein 1"/>
    <property type="match status" value="1"/>
</dbReference>
<dbReference type="GO" id="GO:0008092">
    <property type="term" value="F:cytoskeletal protein binding"/>
    <property type="evidence" value="ECO:0007669"/>
    <property type="project" value="InterPro"/>
</dbReference>
<evidence type="ECO:0000259" key="6">
    <source>
        <dbReference type="PROSITE" id="PS50057"/>
    </source>
</evidence>
<dbReference type="SMART" id="SM01195">
    <property type="entry name" value="FA"/>
    <property type="match status" value="1"/>
</dbReference>
<dbReference type="CDD" id="cd17190">
    <property type="entry name" value="FERM_F1_FARP2"/>
    <property type="match status" value="1"/>
</dbReference>
<dbReference type="InterPro" id="IPR000219">
    <property type="entry name" value="DH_dom"/>
</dbReference>
<keyword evidence="1" id="KW-0597">Phosphoprotein</keyword>
<dbReference type="SMART" id="SM01196">
    <property type="entry name" value="FERM_C"/>
    <property type="match status" value="1"/>
</dbReference>
<evidence type="ECO:0007829" key="9">
    <source>
        <dbReference type="PeptideAtlas" id="A0A498LDN7"/>
    </source>
</evidence>
<organism evidence="7 8">
    <name type="scientific">Labeo rohita</name>
    <name type="common">Indian major carp</name>
    <name type="synonym">Cyprinus rohita</name>
    <dbReference type="NCBI Taxonomy" id="84645"/>
    <lineage>
        <taxon>Eukaryota</taxon>
        <taxon>Metazoa</taxon>
        <taxon>Chordata</taxon>
        <taxon>Craniata</taxon>
        <taxon>Vertebrata</taxon>
        <taxon>Euteleostomi</taxon>
        <taxon>Actinopterygii</taxon>
        <taxon>Neopterygii</taxon>
        <taxon>Teleostei</taxon>
        <taxon>Ostariophysi</taxon>
        <taxon>Cypriniformes</taxon>
        <taxon>Cyprinidae</taxon>
        <taxon>Labeoninae</taxon>
        <taxon>Labeonini</taxon>
        <taxon>Labeo</taxon>
    </lineage>
</organism>
<dbReference type="FunFam" id="2.30.29.30:FF:000046">
    <property type="entry name" value="FERM, RhoGEF and pleckstrin domain-containing protein 1"/>
    <property type="match status" value="1"/>
</dbReference>
<evidence type="ECO:0000259" key="4">
    <source>
        <dbReference type="PROSITE" id="PS50003"/>
    </source>
</evidence>
<feature type="region of interest" description="Disordered" evidence="3">
    <location>
        <begin position="664"/>
        <end position="700"/>
    </location>
</feature>
<dbReference type="STRING" id="84645.A0A498LDN7"/>
<dbReference type="InterPro" id="IPR014352">
    <property type="entry name" value="FERM/acyl-CoA-bd_prot_sf"/>
</dbReference>
<dbReference type="SUPFAM" id="SSF50729">
    <property type="entry name" value="PH domain-like"/>
    <property type="match status" value="3"/>
</dbReference>
<dbReference type="AlphaFoldDB" id="A0A498LDN7"/>